<feature type="transmembrane region" description="Helical" evidence="1">
    <location>
        <begin position="39"/>
        <end position="58"/>
    </location>
</feature>
<keyword evidence="1" id="KW-1133">Transmembrane helix</keyword>
<dbReference type="EMBL" id="JBICRM010000055">
    <property type="protein sequence ID" value="MFG1710719.1"/>
    <property type="molecule type" value="Genomic_DNA"/>
</dbReference>
<organism evidence="2 3">
    <name type="scientific">Nonomuraea marmarensis</name>
    <dbReference type="NCBI Taxonomy" id="3351344"/>
    <lineage>
        <taxon>Bacteria</taxon>
        <taxon>Bacillati</taxon>
        <taxon>Actinomycetota</taxon>
        <taxon>Actinomycetes</taxon>
        <taxon>Streptosporangiales</taxon>
        <taxon>Streptosporangiaceae</taxon>
        <taxon>Nonomuraea</taxon>
    </lineage>
</organism>
<proteinExistence type="predicted"/>
<dbReference type="Proteomes" id="UP001603978">
    <property type="component" value="Unassembled WGS sequence"/>
</dbReference>
<feature type="transmembrane region" description="Helical" evidence="1">
    <location>
        <begin position="12"/>
        <end position="33"/>
    </location>
</feature>
<feature type="transmembrane region" description="Helical" evidence="1">
    <location>
        <begin position="65"/>
        <end position="86"/>
    </location>
</feature>
<gene>
    <name evidence="2" type="ORF">ACFLIM_46910</name>
</gene>
<evidence type="ECO:0000256" key="1">
    <source>
        <dbReference type="SAM" id="Phobius"/>
    </source>
</evidence>
<keyword evidence="3" id="KW-1185">Reference proteome</keyword>
<comment type="caution">
    <text evidence="2">The sequence shown here is derived from an EMBL/GenBank/DDBJ whole genome shotgun (WGS) entry which is preliminary data.</text>
</comment>
<keyword evidence="1" id="KW-0812">Transmembrane</keyword>
<evidence type="ECO:0000313" key="2">
    <source>
        <dbReference type="EMBL" id="MFG1710719.1"/>
    </source>
</evidence>
<keyword evidence="1" id="KW-0472">Membrane</keyword>
<sequence length="176" mass="18748">MLDAMPFVTWRAHAVGFAGTASMFVGALALSASGGQSHYLAFSASLCAGGALLAWLGFTARRIGWSAWVAMGVLGTAALFLSLLVVREDVCCMFGYHRGLGYPWGWLDSDASADSMDVIEAYRSNPGELEKIVDWPKVVLDGLFWWHLAAVAVLPVTQALRGVHSRALVTCSAGPV</sequence>
<protein>
    <submittedName>
        <fullName evidence="2">Uncharacterized protein</fullName>
    </submittedName>
</protein>
<reference evidence="2 3" key="1">
    <citation type="submission" date="2024-10" db="EMBL/GenBank/DDBJ databases">
        <authorList>
            <person name="Topkara A.R."/>
            <person name="Saygin H."/>
        </authorList>
    </citation>
    <scope>NUCLEOTIDE SEQUENCE [LARGE SCALE GENOMIC DNA]</scope>
    <source>
        <strain evidence="2 3">M3C6</strain>
    </source>
</reference>
<accession>A0ABW7ATG6</accession>
<dbReference type="RefSeq" id="WP_393176763.1">
    <property type="nucleotide sequence ID" value="NZ_JBICRM010000055.1"/>
</dbReference>
<name>A0ABW7ATG6_9ACTN</name>
<evidence type="ECO:0000313" key="3">
    <source>
        <dbReference type="Proteomes" id="UP001603978"/>
    </source>
</evidence>